<evidence type="ECO:0000313" key="4">
    <source>
        <dbReference type="Proteomes" id="UP000460272"/>
    </source>
</evidence>
<feature type="compositionally biased region" description="Basic and acidic residues" evidence="1">
    <location>
        <begin position="314"/>
        <end position="327"/>
    </location>
</feature>
<reference evidence="3 4" key="1">
    <citation type="submission" date="2018-11" db="EMBL/GenBank/DDBJ databases">
        <title>Trebonia kvetii gen.nov., sp.nov., a novel acidophilic actinobacterium, and proposal of the new actinobacterial family Treboniaceae fam. nov.</title>
        <authorList>
            <person name="Rapoport D."/>
            <person name="Sagova-Mareckova M."/>
            <person name="Sedlacek I."/>
            <person name="Provaznik J."/>
            <person name="Kralova S."/>
            <person name="Pavlinic D."/>
            <person name="Benes V."/>
            <person name="Kopecky J."/>
        </authorList>
    </citation>
    <scope>NUCLEOTIDE SEQUENCE [LARGE SCALE GENOMIC DNA]</scope>
    <source>
        <strain evidence="3 4">15Tr583</strain>
    </source>
</reference>
<evidence type="ECO:0000313" key="3">
    <source>
        <dbReference type="EMBL" id="TVZ04720.1"/>
    </source>
</evidence>
<organism evidence="3 4">
    <name type="scientific">Trebonia kvetii</name>
    <dbReference type="NCBI Taxonomy" id="2480626"/>
    <lineage>
        <taxon>Bacteria</taxon>
        <taxon>Bacillati</taxon>
        <taxon>Actinomycetota</taxon>
        <taxon>Actinomycetes</taxon>
        <taxon>Streptosporangiales</taxon>
        <taxon>Treboniaceae</taxon>
        <taxon>Trebonia</taxon>
    </lineage>
</organism>
<dbReference type="Gene3D" id="3.20.20.100">
    <property type="entry name" value="NADP-dependent oxidoreductase domain"/>
    <property type="match status" value="1"/>
</dbReference>
<comment type="caution">
    <text evidence="3">The sequence shown here is derived from an EMBL/GenBank/DDBJ whole genome shotgun (WGS) entry which is preliminary data.</text>
</comment>
<gene>
    <name evidence="3" type="ORF">EAS64_19660</name>
</gene>
<accession>A0A6P2C0Q3</accession>
<dbReference type="GO" id="GO:0016491">
    <property type="term" value="F:oxidoreductase activity"/>
    <property type="evidence" value="ECO:0007669"/>
    <property type="project" value="InterPro"/>
</dbReference>
<dbReference type="InterPro" id="IPR036812">
    <property type="entry name" value="NAD(P)_OxRdtase_dom_sf"/>
</dbReference>
<dbReference type="InterPro" id="IPR023210">
    <property type="entry name" value="NADP_OxRdtase_dom"/>
</dbReference>
<dbReference type="PRINTS" id="PR00069">
    <property type="entry name" value="ALDKETRDTASE"/>
</dbReference>
<dbReference type="EMBL" id="RPFW01000003">
    <property type="protein sequence ID" value="TVZ04720.1"/>
    <property type="molecule type" value="Genomic_DNA"/>
</dbReference>
<dbReference type="AlphaFoldDB" id="A0A6P2C0Q3"/>
<dbReference type="OrthoDB" id="9768793at2"/>
<dbReference type="Proteomes" id="UP000460272">
    <property type="component" value="Unassembled WGS sequence"/>
</dbReference>
<feature type="region of interest" description="Disordered" evidence="1">
    <location>
        <begin position="285"/>
        <end position="335"/>
    </location>
</feature>
<feature type="domain" description="NADP-dependent oxidoreductase" evidence="2">
    <location>
        <begin position="15"/>
        <end position="283"/>
    </location>
</feature>
<dbReference type="SUPFAM" id="SSF51430">
    <property type="entry name" value="NAD(P)-linked oxidoreductase"/>
    <property type="match status" value="1"/>
</dbReference>
<sequence length="335" mass="35581">MSAFRLGRMQVRRSGYGAMQLAGPFVFGPPADRAAAIAVLRAAAAAGVNHIDTAQYYGPDVVNDLIRDALYPYPAELAIVSKVGVRRDDTGAVLPFDDPDQLRAGIEGNLRSLRVGRLAAVNLRLPGDGRVDARFDDQLAAMVAARDEGLIAGVGLSNISLEQLRHAVAGTDIVCVQNLFHLADRRAAPLLAECLSRGIAFVPFGPLGWPRGQQNPVLNSPVVAQAAARLGVTPVQVALKWLLQLAPNVLLIPGTGSVSHLRENLAAEDVTLDEEALRQLDAVAPWPDDAPSSEMRSLPHGIPPGQGSPLSPGERARSEPRSPKHCEVSSATRAR</sequence>
<dbReference type="PANTHER" id="PTHR43638">
    <property type="entry name" value="OXIDOREDUCTASE, ALDO/KETO REDUCTASE FAMILY PROTEIN"/>
    <property type="match status" value="1"/>
</dbReference>
<evidence type="ECO:0000259" key="2">
    <source>
        <dbReference type="Pfam" id="PF00248"/>
    </source>
</evidence>
<name>A0A6P2C0Q3_9ACTN</name>
<protein>
    <submittedName>
        <fullName evidence="3">Oxidoreductase</fullName>
    </submittedName>
</protein>
<evidence type="ECO:0000256" key="1">
    <source>
        <dbReference type="SAM" id="MobiDB-lite"/>
    </source>
</evidence>
<dbReference type="Pfam" id="PF00248">
    <property type="entry name" value="Aldo_ket_red"/>
    <property type="match status" value="1"/>
</dbReference>
<dbReference type="NCBIfam" id="NF007695">
    <property type="entry name" value="PRK10376.1"/>
    <property type="match status" value="1"/>
</dbReference>
<keyword evidence="4" id="KW-1185">Reference proteome</keyword>
<dbReference type="InterPro" id="IPR020471">
    <property type="entry name" value="AKR"/>
</dbReference>
<proteinExistence type="predicted"/>
<dbReference type="PANTHER" id="PTHR43638:SF3">
    <property type="entry name" value="ALDEHYDE REDUCTASE"/>
    <property type="match status" value="1"/>
</dbReference>
<dbReference type="CDD" id="cd19088">
    <property type="entry name" value="AKR_AKR13B1"/>
    <property type="match status" value="1"/>
</dbReference>